<keyword evidence="2" id="KW-1185">Reference proteome</keyword>
<protein>
    <recommendedName>
        <fullName evidence="3">DUF2064 domain-containing protein</fullName>
    </recommendedName>
</protein>
<reference evidence="1 2" key="1">
    <citation type="journal article" date="2019" name="Int. J. Syst. Evol. Microbiol.">
        <title>The Global Catalogue of Microorganisms (GCM) 10K type strain sequencing project: providing services to taxonomists for standard genome sequencing and annotation.</title>
        <authorList>
            <consortium name="The Broad Institute Genomics Platform"/>
            <consortium name="The Broad Institute Genome Sequencing Center for Infectious Disease"/>
            <person name="Wu L."/>
            <person name="Ma J."/>
        </authorList>
    </citation>
    <scope>NUCLEOTIDE SEQUENCE [LARGE SCALE GENOMIC DNA]</scope>
    <source>
        <strain evidence="1 2">CGMCC 1.3240</strain>
    </source>
</reference>
<name>A0ABD5UYH5_9EURY</name>
<evidence type="ECO:0000313" key="1">
    <source>
        <dbReference type="EMBL" id="MFC6904228.1"/>
    </source>
</evidence>
<dbReference type="RefSeq" id="WP_340602736.1">
    <property type="nucleotide sequence ID" value="NZ_JBBMXV010000001.1"/>
</dbReference>
<organism evidence="1 2">
    <name type="scientific">Halalkalicoccus tibetensis</name>
    <dbReference type="NCBI Taxonomy" id="175632"/>
    <lineage>
        <taxon>Archaea</taxon>
        <taxon>Methanobacteriati</taxon>
        <taxon>Methanobacteriota</taxon>
        <taxon>Stenosarchaea group</taxon>
        <taxon>Halobacteria</taxon>
        <taxon>Halobacteriales</taxon>
        <taxon>Halococcaceae</taxon>
        <taxon>Halalkalicoccus</taxon>
    </lineage>
</organism>
<dbReference type="Gene3D" id="3.90.550.10">
    <property type="entry name" value="Spore Coat Polysaccharide Biosynthesis Protein SpsA, Chain A"/>
    <property type="match status" value="1"/>
</dbReference>
<dbReference type="PANTHER" id="PTHR36529:SF1">
    <property type="entry name" value="GLYCOSYLTRANSFERASE"/>
    <property type="match status" value="1"/>
</dbReference>
<dbReference type="InterPro" id="IPR018641">
    <property type="entry name" value="Trfase_1_rSAM/seldom-assoc"/>
</dbReference>
<sequence length="245" mass="26046">MTTVAVFADPPRPGLVLPELIETSPLSAEEAAGLYEAMLIDACLAAERSGGELLVNYRPAELLPDDHAGGDPEAEIRDLLEGVLEESPRMEVQVGSTYAARVGNTMTHLLETEEVASAAVLSPAAPLCFRTQIDSAAMKLRNSPVVLGPATDGRIAFAGFAEPIDFEGAYDPPAVETLAWRAGDAGLGTDFLPVLPVVETGEDLATVVSLIRARRIADRMVPANTATWIEERGLRVEGEELVADR</sequence>
<gene>
    <name evidence="1" type="ORF">ACFQGH_03340</name>
</gene>
<accession>A0ABD5UYH5</accession>
<comment type="caution">
    <text evidence="1">The sequence shown here is derived from an EMBL/GenBank/DDBJ whole genome shotgun (WGS) entry which is preliminary data.</text>
</comment>
<dbReference type="Proteomes" id="UP001596312">
    <property type="component" value="Unassembled WGS sequence"/>
</dbReference>
<dbReference type="AlphaFoldDB" id="A0ABD5UYH5"/>
<dbReference type="PANTHER" id="PTHR36529">
    <property type="entry name" value="SLL1095 PROTEIN"/>
    <property type="match status" value="1"/>
</dbReference>
<evidence type="ECO:0008006" key="3">
    <source>
        <dbReference type="Google" id="ProtNLM"/>
    </source>
</evidence>
<proteinExistence type="predicted"/>
<evidence type="ECO:0000313" key="2">
    <source>
        <dbReference type="Proteomes" id="UP001596312"/>
    </source>
</evidence>
<dbReference type="InterPro" id="IPR029044">
    <property type="entry name" value="Nucleotide-diphossugar_trans"/>
</dbReference>
<dbReference type="EMBL" id="JBHSXQ010000001">
    <property type="protein sequence ID" value="MFC6904228.1"/>
    <property type="molecule type" value="Genomic_DNA"/>
</dbReference>